<protein>
    <submittedName>
        <fullName evidence="3">Uncharacterized protein</fullName>
    </submittedName>
</protein>
<feature type="region of interest" description="Disordered" evidence="1">
    <location>
        <begin position="57"/>
        <end position="98"/>
    </location>
</feature>
<gene>
    <name evidence="3" type="ORF">OPR82_19205</name>
</gene>
<feature type="signal peptide" evidence="2">
    <location>
        <begin position="1"/>
        <end position="20"/>
    </location>
</feature>
<evidence type="ECO:0000313" key="4">
    <source>
        <dbReference type="Proteomes" id="UP001301216"/>
    </source>
</evidence>
<evidence type="ECO:0000256" key="2">
    <source>
        <dbReference type="SAM" id="SignalP"/>
    </source>
</evidence>
<dbReference type="RefSeq" id="WP_265986500.1">
    <property type="nucleotide sequence ID" value="NZ_JAPHAV010000015.1"/>
</dbReference>
<dbReference type="Proteomes" id="UP001301216">
    <property type="component" value="Unassembled WGS sequence"/>
</dbReference>
<organism evidence="3 4">
    <name type="scientific">Ochrobactrum chromiisoli</name>
    <dbReference type="NCBI Taxonomy" id="2993941"/>
    <lineage>
        <taxon>Bacteria</taxon>
        <taxon>Pseudomonadati</taxon>
        <taxon>Pseudomonadota</taxon>
        <taxon>Alphaproteobacteria</taxon>
        <taxon>Hyphomicrobiales</taxon>
        <taxon>Brucellaceae</taxon>
        <taxon>Brucella/Ochrobactrum group</taxon>
        <taxon>Ochrobactrum</taxon>
    </lineage>
</organism>
<dbReference type="EMBL" id="JAPHAV010000015">
    <property type="protein sequence ID" value="MCX2698850.1"/>
    <property type="molecule type" value="Genomic_DNA"/>
</dbReference>
<reference evidence="3 4" key="1">
    <citation type="submission" date="2022-11" db="EMBL/GenBank/DDBJ databases">
        <title>Brucella sp. YY2X, whole genome shotgun sequencing project.</title>
        <authorList>
            <person name="Yang Y."/>
        </authorList>
    </citation>
    <scope>NUCLEOTIDE SEQUENCE [LARGE SCALE GENOMIC DNA]</scope>
    <source>
        <strain evidence="3 4">YY2X</strain>
    </source>
</reference>
<evidence type="ECO:0000313" key="3">
    <source>
        <dbReference type="EMBL" id="MCX2698850.1"/>
    </source>
</evidence>
<keyword evidence="4" id="KW-1185">Reference proteome</keyword>
<comment type="caution">
    <text evidence="3">The sequence shown here is derived from an EMBL/GenBank/DDBJ whole genome shotgun (WGS) entry which is preliminary data.</text>
</comment>
<accession>A0ABT3QTD8</accession>
<feature type="chain" id="PRO_5045170939" evidence="2">
    <location>
        <begin position="21"/>
        <end position="98"/>
    </location>
</feature>
<sequence>MKKISIAILTLTLSAGAAYAENPFVGEPPAMAAQDKLNILPGNPSISAMKRDVDYTAPASINSGNHNPSRANRLHRHDGSAHRFGDASPASYPQGDWH</sequence>
<name>A0ABT3QTD8_9HYPH</name>
<proteinExistence type="predicted"/>
<evidence type="ECO:0000256" key="1">
    <source>
        <dbReference type="SAM" id="MobiDB-lite"/>
    </source>
</evidence>
<feature type="compositionally biased region" description="Polar residues" evidence="1">
    <location>
        <begin position="59"/>
        <end position="70"/>
    </location>
</feature>
<keyword evidence="2" id="KW-0732">Signal</keyword>